<dbReference type="EMBL" id="QZDH01000030">
    <property type="protein sequence ID" value="RJL50668.1"/>
    <property type="molecule type" value="Genomic_DNA"/>
</dbReference>
<name>A0A419AV53_PECCA</name>
<protein>
    <submittedName>
        <fullName evidence="6">ATP-grasp domain-containing protein</fullName>
    </submittedName>
</protein>
<dbReference type="InterPro" id="IPR052032">
    <property type="entry name" value="ATP-dep_AA_Ligase"/>
</dbReference>
<accession>A0A419AV53</accession>
<dbReference type="Pfam" id="PF13535">
    <property type="entry name" value="ATP-grasp_4"/>
    <property type="match status" value="1"/>
</dbReference>
<evidence type="ECO:0000313" key="6">
    <source>
        <dbReference type="EMBL" id="RJL50668.1"/>
    </source>
</evidence>
<reference evidence="6 7" key="1">
    <citation type="submission" date="2018-09" db="EMBL/GenBank/DDBJ databases">
        <title>Phylogenetic diversity of Pectobacterium and Dickeya strains causing blackleg disease of potato in Morocco.</title>
        <authorList>
            <person name="Oulghazi S."/>
            <person name="Moumni M."/>
            <person name="Faure D."/>
        </authorList>
    </citation>
    <scope>NUCLEOTIDE SEQUENCE [LARGE SCALE GENOMIC DNA]</scope>
    <source>
        <strain evidence="6 7">S1.15.11.2D</strain>
    </source>
</reference>
<keyword evidence="2 4" id="KW-0547">Nucleotide-binding</keyword>
<dbReference type="GO" id="GO:0016874">
    <property type="term" value="F:ligase activity"/>
    <property type="evidence" value="ECO:0007669"/>
    <property type="project" value="UniProtKB-KW"/>
</dbReference>
<comment type="caution">
    <text evidence="6">The sequence shown here is derived from an EMBL/GenBank/DDBJ whole genome shotgun (WGS) entry which is preliminary data.</text>
</comment>
<dbReference type="RefSeq" id="WP_119873954.1">
    <property type="nucleotide sequence ID" value="NZ_QZDH01000030.1"/>
</dbReference>
<dbReference type="InterPro" id="IPR041472">
    <property type="entry name" value="BL00235/CARNS1_N"/>
</dbReference>
<dbReference type="PANTHER" id="PTHR43585:SF2">
    <property type="entry name" value="ATP-GRASP ENZYME FSQD"/>
    <property type="match status" value="1"/>
</dbReference>
<dbReference type="GO" id="GO:0005524">
    <property type="term" value="F:ATP binding"/>
    <property type="evidence" value="ECO:0007669"/>
    <property type="project" value="UniProtKB-UniRule"/>
</dbReference>
<dbReference type="Gene3D" id="3.30.1490.20">
    <property type="entry name" value="ATP-grasp fold, A domain"/>
    <property type="match status" value="1"/>
</dbReference>
<evidence type="ECO:0000256" key="3">
    <source>
        <dbReference type="ARBA" id="ARBA00022840"/>
    </source>
</evidence>
<keyword evidence="1" id="KW-0436">Ligase</keyword>
<dbReference type="PANTHER" id="PTHR43585">
    <property type="entry name" value="FUMIPYRROLE BIOSYNTHESIS PROTEIN C"/>
    <property type="match status" value="1"/>
</dbReference>
<dbReference type="GO" id="GO:0046872">
    <property type="term" value="F:metal ion binding"/>
    <property type="evidence" value="ECO:0007669"/>
    <property type="project" value="InterPro"/>
</dbReference>
<evidence type="ECO:0000256" key="1">
    <source>
        <dbReference type="ARBA" id="ARBA00022598"/>
    </source>
</evidence>
<organism evidence="6 7">
    <name type="scientific">Pectobacterium carotovorum</name>
    <name type="common">Erwinia carotovora</name>
    <dbReference type="NCBI Taxonomy" id="554"/>
    <lineage>
        <taxon>Bacteria</taxon>
        <taxon>Pseudomonadati</taxon>
        <taxon>Pseudomonadota</taxon>
        <taxon>Gammaproteobacteria</taxon>
        <taxon>Enterobacterales</taxon>
        <taxon>Pectobacteriaceae</taxon>
        <taxon>Pectobacterium</taxon>
    </lineage>
</organism>
<dbReference type="SUPFAM" id="SSF56059">
    <property type="entry name" value="Glutathione synthetase ATP-binding domain-like"/>
    <property type="match status" value="1"/>
</dbReference>
<dbReference type="PROSITE" id="PS50975">
    <property type="entry name" value="ATP_GRASP"/>
    <property type="match status" value="1"/>
</dbReference>
<evidence type="ECO:0000256" key="4">
    <source>
        <dbReference type="PROSITE-ProRule" id="PRU00409"/>
    </source>
</evidence>
<dbReference type="InterPro" id="IPR011761">
    <property type="entry name" value="ATP-grasp"/>
</dbReference>
<keyword evidence="3 4" id="KW-0067">ATP-binding</keyword>
<dbReference type="Gene3D" id="3.30.470.20">
    <property type="entry name" value="ATP-grasp fold, B domain"/>
    <property type="match status" value="1"/>
</dbReference>
<evidence type="ECO:0000256" key="2">
    <source>
        <dbReference type="ARBA" id="ARBA00022741"/>
    </source>
</evidence>
<dbReference type="Proteomes" id="UP000283655">
    <property type="component" value="Unassembled WGS sequence"/>
</dbReference>
<evidence type="ECO:0000259" key="5">
    <source>
        <dbReference type="PROSITE" id="PS50975"/>
    </source>
</evidence>
<gene>
    <name evidence="6" type="ORF">D5071_12695</name>
</gene>
<sequence>MRKIIMVGSQDEIFEELPPDDVELYVIQPEKLIGPALKAAAAAVYPVEGFTTEAVLNGARHFCDRFAIDALFSFTEYGLLPAAEAAQQLGLPGIDLQVTELCRNKWKMRQALSDTDFRLPFKMAETRHEVTVFAQENGFPLVLKDPSGVGSINVKICHSLTEAHDFFDRLMAEAYRYVLLEKYVAGIEYSVETLSLRGRHQLIGITDKRLAPDSLVEQCHIYPAEVPAMARVERTIALLLDTIGHLHGPMHIEIKIEGEAIHLIEINNRPGGDYIWDMVNKVSGVNLVAETLRYAFEGEPDEAQRQARRRYGAMAYVALFQPLLPTLIDEKWDGKLPLERVQCSSLTRTGAISNSFERPGFILVGEKNRIALDAALPALASWIATQSER</sequence>
<dbReference type="InterPro" id="IPR013815">
    <property type="entry name" value="ATP_grasp_subdomain_1"/>
</dbReference>
<evidence type="ECO:0000313" key="7">
    <source>
        <dbReference type="Proteomes" id="UP000283655"/>
    </source>
</evidence>
<dbReference type="Pfam" id="PF18130">
    <property type="entry name" value="ATPgrasp_N"/>
    <property type="match status" value="1"/>
</dbReference>
<proteinExistence type="predicted"/>
<dbReference type="Gene3D" id="3.40.50.20">
    <property type="match status" value="1"/>
</dbReference>
<dbReference type="AlphaFoldDB" id="A0A419AV53"/>
<feature type="domain" description="ATP-grasp" evidence="5">
    <location>
        <begin position="109"/>
        <end position="296"/>
    </location>
</feature>